<dbReference type="RefSeq" id="WP_340339639.1">
    <property type="nucleotide sequence ID" value="NZ_JBBKZS010000032.1"/>
</dbReference>
<dbReference type="InterPro" id="IPR044068">
    <property type="entry name" value="CB"/>
</dbReference>
<organism evidence="7 8">
    <name type="scientific">Variovorax robiniae</name>
    <dbReference type="NCBI Taxonomy" id="1836199"/>
    <lineage>
        <taxon>Bacteria</taxon>
        <taxon>Pseudomonadati</taxon>
        <taxon>Pseudomonadota</taxon>
        <taxon>Betaproteobacteria</taxon>
        <taxon>Burkholderiales</taxon>
        <taxon>Comamonadaceae</taxon>
        <taxon>Variovorax</taxon>
    </lineage>
</organism>
<dbReference type="Proteomes" id="UP001367030">
    <property type="component" value="Unassembled WGS sequence"/>
</dbReference>
<feature type="domain" description="Tyr recombinase" evidence="5">
    <location>
        <begin position="223"/>
        <end position="406"/>
    </location>
</feature>
<dbReference type="PROSITE" id="PS51898">
    <property type="entry name" value="TYR_RECOMBINASE"/>
    <property type="match status" value="1"/>
</dbReference>
<dbReference type="Gene3D" id="1.10.150.130">
    <property type="match status" value="1"/>
</dbReference>
<evidence type="ECO:0000259" key="6">
    <source>
        <dbReference type="PROSITE" id="PS51900"/>
    </source>
</evidence>
<dbReference type="PANTHER" id="PTHR30349:SF90">
    <property type="entry name" value="TYROSINE RECOMBINASE XERD"/>
    <property type="match status" value="1"/>
</dbReference>
<dbReference type="InterPro" id="IPR004107">
    <property type="entry name" value="Integrase_SAM-like_N"/>
</dbReference>
<evidence type="ECO:0000313" key="7">
    <source>
        <dbReference type="EMBL" id="MEJ8859604.1"/>
    </source>
</evidence>
<accession>A0ABU8XIS4</accession>
<dbReference type="PANTHER" id="PTHR30349">
    <property type="entry name" value="PHAGE INTEGRASE-RELATED"/>
    <property type="match status" value="1"/>
</dbReference>
<dbReference type="InterPro" id="IPR011010">
    <property type="entry name" value="DNA_brk_join_enz"/>
</dbReference>
<dbReference type="EMBL" id="JBBKZS010000032">
    <property type="protein sequence ID" value="MEJ8859604.1"/>
    <property type="molecule type" value="Genomic_DNA"/>
</dbReference>
<name>A0ABU8XIS4_9BURK</name>
<dbReference type="Pfam" id="PF02899">
    <property type="entry name" value="Phage_int_SAM_1"/>
    <property type="match status" value="1"/>
</dbReference>
<dbReference type="Gene3D" id="1.10.443.10">
    <property type="entry name" value="Intergrase catalytic core"/>
    <property type="match status" value="1"/>
</dbReference>
<evidence type="ECO:0000256" key="1">
    <source>
        <dbReference type="ARBA" id="ARBA00022908"/>
    </source>
</evidence>
<gene>
    <name evidence="7" type="ORF">WKW79_33935</name>
</gene>
<dbReference type="InterPro" id="IPR002104">
    <property type="entry name" value="Integrase_catalytic"/>
</dbReference>
<evidence type="ECO:0000256" key="4">
    <source>
        <dbReference type="PROSITE-ProRule" id="PRU01248"/>
    </source>
</evidence>
<keyword evidence="3" id="KW-0233">DNA recombination</keyword>
<protein>
    <submittedName>
        <fullName evidence="7">Tyrosine-type recombinase/integrase</fullName>
    </submittedName>
</protein>
<dbReference type="PROSITE" id="PS51900">
    <property type="entry name" value="CB"/>
    <property type="match status" value="1"/>
</dbReference>
<evidence type="ECO:0000313" key="8">
    <source>
        <dbReference type="Proteomes" id="UP001367030"/>
    </source>
</evidence>
<dbReference type="InterPro" id="IPR050090">
    <property type="entry name" value="Tyrosine_recombinase_XerCD"/>
</dbReference>
<dbReference type="SUPFAM" id="SSF56349">
    <property type="entry name" value="DNA breaking-rejoining enzymes"/>
    <property type="match status" value="1"/>
</dbReference>
<proteinExistence type="predicted"/>
<evidence type="ECO:0000256" key="3">
    <source>
        <dbReference type="ARBA" id="ARBA00023172"/>
    </source>
</evidence>
<evidence type="ECO:0000256" key="2">
    <source>
        <dbReference type="ARBA" id="ARBA00023125"/>
    </source>
</evidence>
<dbReference type="InterPro" id="IPR013762">
    <property type="entry name" value="Integrase-like_cat_sf"/>
</dbReference>
<keyword evidence="8" id="KW-1185">Reference proteome</keyword>
<reference evidence="7 8" key="1">
    <citation type="submission" date="2024-03" db="EMBL/GenBank/DDBJ databases">
        <title>Novel species of the genus Variovorax.</title>
        <authorList>
            <person name="Liu Q."/>
            <person name="Xin Y.-H."/>
        </authorList>
    </citation>
    <scope>NUCLEOTIDE SEQUENCE [LARGE SCALE GENOMIC DNA]</scope>
    <source>
        <strain evidence="7 8">KACC 18901</strain>
    </source>
</reference>
<feature type="domain" description="Core-binding (CB)" evidence="6">
    <location>
        <begin position="115"/>
        <end position="200"/>
    </location>
</feature>
<keyword evidence="1" id="KW-0229">DNA integration</keyword>
<dbReference type="InterPro" id="IPR010998">
    <property type="entry name" value="Integrase_recombinase_N"/>
</dbReference>
<comment type="caution">
    <text evidence="7">The sequence shown here is derived from an EMBL/GenBank/DDBJ whole genome shotgun (WGS) entry which is preliminary data.</text>
</comment>
<sequence length="413" mass="45523">MEVSRKRSWSLSSTPEGPLAECIDAFTSRLIDQGYAASSAHLETRLVADFSRWLMVEGVALAEITHDHIDRFLRHRARHKRPRRGDPVALVRLLTLLRERGDVAIPAPTARVDVPPAEQLAGDFAAYLREERALAPSTVRTYLPFVALLLAERFDRGSVNLGDLRAADITGFVQHHAAHLQTRRCKTMTTALRSFLQYARYRGDVTADLTAAIPAVASWSRTSIPRAIAPAHVQQVLASCDLRSVTGRRDRAILLLLARLGLRACEICALTLEDIDWQAGNLRVHGKGGRECQLPLPADAGEAIANYLQHGRPTTVSRSLFLRVHAPIQGLKPPQSIDCIVRTALERAGIDSPRKGAHQFRHALATQMLSQGASLSEIGELLRHRSPQTTTIYAKVDLLALRALARPWPGAAR</sequence>
<keyword evidence="2 4" id="KW-0238">DNA-binding</keyword>
<evidence type="ECO:0000259" key="5">
    <source>
        <dbReference type="PROSITE" id="PS51898"/>
    </source>
</evidence>
<dbReference type="Pfam" id="PF00589">
    <property type="entry name" value="Phage_integrase"/>
    <property type="match status" value="1"/>
</dbReference>